<feature type="region of interest" description="Disordered" evidence="2">
    <location>
        <begin position="477"/>
        <end position="498"/>
    </location>
</feature>
<evidence type="ECO:0000313" key="5">
    <source>
        <dbReference type="RefSeq" id="XP_005064714.1"/>
    </source>
</evidence>
<dbReference type="PANTHER" id="PTHR24147:SF74">
    <property type="entry name" value="RIKEN CDNA 4932414N04 GENE"/>
    <property type="match status" value="1"/>
</dbReference>
<feature type="region of interest" description="Disordered" evidence="2">
    <location>
        <begin position="542"/>
        <end position="562"/>
    </location>
</feature>
<feature type="compositionally biased region" description="Low complexity" evidence="2">
    <location>
        <begin position="29"/>
        <end position="43"/>
    </location>
</feature>
<dbReference type="Pfam" id="PF12001">
    <property type="entry name" value="DUF3496"/>
    <property type="match status" value="1"/>
</dbReference>
<proteinExistence type="predicted"/>
<dbReference type="Proteomes" id="UP000886700">
    <property type="component" value="Unplaced"/>
</dbReference>
<evidence type="ECO:0000256" key="2">
    <source>
        <dbReference type="SAM" id="MobiDB-lite"/>
    </source>
</evidence>
<feature type="region of interest" description="Disordered" evidence="2">
    <location>
        <begin position="165"/>
        <end position="200"/>
    </location>
</feature>
<feature type="compositionally biased region" description="Basic and acidic residues" evidence="2">
    <location>
        <begin position="165"/>
        <end position="175"/>
    </location>
</feature>
<accession>A0A1U7Q707</accession>
<dbReference type="RefSeq" id="XP_005064714.1">
    <property type="nucleotide sequence ID" value="XM_005064657.1"/>
</dbReference>
<name>A0A1U7Q707_MESAU</name>
<feature type="region of interest" description="Disordered" evidence="2">
    <location>
        <begin position="1"/>
        <end position="57"/>
    </location>
</feature>
<feature type="compositionally biased region" description="Basic and acidic residues" evidence="2">
    <location>
        <begin position="479"/>
        <end position="490"/>
    </location>
</feature>
<feature type="compositionally biased region" description="Acidic residues" evidence="2">
    <location>
        <begin position="44"/>
        <end position="57"/>
    </location>
</feature>
<dbReference type="InterPro" id="IPR021885">
    <property type="entry name" value="DUF3496"/>
</dbReference>
<keyword evidence="1" id="KW-0175">Coiled coil</keyword>
<evidence type="ECO:0000259" key="3">
    <source>
        <dbReference type="Pfam" id="PF12001"/>
    </source>
</evidence>
<gene>
    <name evidence="5" type="primary">LOC101842741</name>
</gene>
<keyword evidence="4" id="KW-1185">Reference proteome</keyword>
<dbReference type="KEGG" id="maua:101842741"/>
<evidence type="ECO:0000313" key="4">
    <source>
        <dbReference type="Proteomes" id="UP000886700"/>
    </source>
</evidence>
<dbReference type="AlphaFoldDB" id="A0A1U7Q707"/>
<organism evidence="4 5">
    <name type="scientific">Mesocricetus auratus</name>
    <name type="common">Golden hamster</name>
    <dbReference type="NCBI Taxonomy" id="10036"/>
    <lineage>
        <taxon>Eukaryota</taxon>
        <taxon>Metazoa</taxon>
        <taxon>Chordata</taxon>
        <taxon>Craniata</taxon>
        <taxon>Vertebrata</taxon>
        <taxon>Euteleostomi</taxon>
        <taxon>Mammalia</taxon>
        <taxon>Eutheria</taxon>
        <taxon>Euarchontoglires</taxon>
        <taxon>Glires</taxon>
        <taxon>Rodentia</taxon>
        <taxon>Myomorpha</taxon>
        <taxon>Muroidea</taxon>
        <taxon>Cricetidae</taxon>
        <taxon>Cricetinae</taxon>
        <taxon>Mesocricetus</taxon>
    </lineage>
</organism>
<dbReference type="InterPro" id="IPR050657">
    <property type="entry name" value="Ankyrin_repeat_domain"/>
</dbReference>
<dbReference type="STRING" id="10036.ENSMAUP00000003182"/>
<protein>
    <submittedName>
        <fullName evidence="5">Kinesin-related protein 4-like</fullName>
    </submittedName>
</protein>
<dbReference type="PANTHER" id="PTHR24147">
    <property type="entry name" value="ANKYRIN REPEAT DOMAIN 36-RELATED"/>
    <property type="match status" value="1"/>
</dbReference>
<evidence type="ECO:0000256" key="1">
    <source>
        <dbReference type="SAM" id="Coils"/>
    </source>
</evidence>
<reference evidence="5" key="1">
    <citation type="submission" date="2025-08" db="UniProtKB">
        <authorList>
            <consortium name="RefSeq"/>
        </authorList>
    </citation>
    <scope>IDENTIFICATION</scope>
    <source>
        <tissue evidence="5">Liver</tissue>
    </source>
</reference>
<dbReference type="OrthoDB" id="9621382at2759"/>
<sequence length="831" mass="95092">MDTMEKPSYGSTASAPAAATTDNDDDGDAAATAAAAAAAATANDGDDDDDDNDDDDDVMVLDMDSSCKGIVGRLITTNFLIQQKKHVEDVQSDADTKEYYGAVEHLDAMYGHQLSKSVSEDDVLLDYDNILMIVDQLQMKYKASGRLLETQDANHSYKMILEHNQSHSESLTEKSKKMKNPVSEVLQKPQETEKAKSQLSWKNEEQQLELLGVGLAGEQEAQQRNALYFYEKIKKQLTEKEDQHQKEKQQLEMCLMLQDVELRHLRNDMKKLQETRDQEAQAEESDRMVKEHLQKVEQEIFKLEETVKKQAETIEQLEKKLLRKDNSLIQIGQEFVNNFREMYTTSVMRQLEFRIQSLQSTISEIKIQTRADVLTLDSCNKLHQSYKLRETQAQLKDVISQLYMVTQNNMSLLNILAAQCPRVANFHKCLGNHFTQENMMTPTSSPPSSKHYRTANVDVVSVINTFPSESKKFFKRTKTKTEHKNEEHSFSEVSNPRQFEMESPLDIPRYEITAEDQETVDNTLGNHDASFISPQESRFTNLQSEHSKEMTHQGSHKAKSKRCKDPYLERLLLPSKSKERQDKAMRKNSEKMEPYSCAPNICMTNPASGFAAEPPDSGWEHNRSFLEREPLIHSPLLRSSSSGVRVTGGFLLLLISIGIRKGRKSAKLEEYEEFYLEMVEMTKSLSHEQLKSKKRQDEAMRKNFEKTELYSSALNTYITNSAQEFAAGHPHSSQEHGESFIQEEPLVPGSRPWHFVESLDNYVCRRRISGLVRKPARKEQLLLLIKQKGQHTKERRAKLRRGTYPNASAVTMIGTLRLLNRHVPPDPLFLL</sequence>
<feature type="domain" description="DUF3496" evidence="3">
    <location>
        <begin position="665"/>
        <end position="744"/>
    </location>
</feature>
<dbReference type="GeneID" id="101842741"/>
<feature type="coiled-coil region" evidence="1">
    <location>
        <begin position="230"/>
        <end position="368"/>
    </location>
</feature>